<dbReference type="InterPro" id="IPR052509">
    <property type="entry name" value="Metal_resp_DNA-bind_regulator"/>
</dbReference>
<feature type="domain" description="Transcription regulator PadR N-terminal" evidence="1">
    <location>
        <begin position="16"/>
        <end position="90"/>
    </location>
</feature>
<name>A0A0A0IM37_CLOBO</name>
<reference evidence="2 3" key="1">
    <citation type="submission" date="2014-01" db="EMBL/GenBank/DDBJ databases">
        <title>Plasmidome dynamics in the species complex Clostridium novyi sensu lato converts strains of independent lineages into distinctly different pathogens.</title>
        <authorList>
            <person name="Skarin H."/>
            <person name="Segerman B."/>
        </authorList>
    </citation>
    <scope>NUCLEOTIDE SEQUENCE [LARGE SCALE GENOMIC DNA]</scope>
    <source>
        <strain evidence="2 3">DC5</strain>
    </source>
</reference>
<dbReference type="InterPro" id="IPR036388">
    <property type="entry name" value="WH-like_DNA-bd_sf"/>
</dbReference>
<dbReference type="Proteomes" id="UP000030014">
    <property type="component" value="Unassembled WGS sequence"/>
</dbReference>
<dbReference type="InterPro" id="IPR005149">
    <property type="entry name" value="Tscrpt_reg_PadR_N"/>
</dbReference>
<dbReference type="Gene3D" id="1.10.10.10">
    <property type="entry name" value="Winged helix-like DNA-binding domain superfamily/Winged helix DNA-binding domain"/>
    <property type="match status" value="1"/>
</dbReference>
<dbReference type="RefSeq" id="WP_039257213.1">
    <property type="nucleotide sequence ID" value="NZ_JDRY01000008.1"/>
</dbReference>
<gene>
    <name evidence="2" type="ORF">Z955_01465</name>
</gene>
<evidence type="ECO:0000313" key="3">
    <source>
        <dbReference type="Proteomes" id="UP000030014"/>
    </source>
</evidence>
<dbReference type="EMBL" id="JDRY01000008">
    <property type="protein sequence ID" value="KGN01232.1"/>
    <property type="molecule type" value="Genomic_DNA"/>
</dbReference>
<dbReference type="InterPro" id="IPR036390">
    <property type="entry name" value="WH_DNA-bd_sf"/>
</dbReference>
<proteinExistence type="predicted"/>
<evidence type="ECO:0000259" key="1">
    <source>
        <dbReference type="Pfam" id="PF03551"/>
    </source>
</evidence>
<dbReference type="SUPFAM" id="SSF46785">
    <property type="entry name" value="Winged helix' DNA-binding domain"/>
    <property type="match status" value="1"/>
</dbReference>
<sequence length="110" mass="13157">MEIDKEMVKGYIESIILSVLLNEDLYGYEISKRIRNISENTFEIKEGTMYVVLKRLEKNKFISPYWDDTKSGGGRRRYYKITEQGIEYLKNKKTQWLFFKSVVDTFYEGV</sequence>
<accession>A0A0A0IM37</accession>
<dbReference type="PANTHER" id="PTHR33169">
    <property type="entry name" value="PADR-FAMILY TRANSCRIPTIONAL REGULATOR"/>
    <property type="match status" value="1"/>
</dbReference>
<dbReference type="PANTHER" id="PTHR33169:SF14">
    <property type="entry name" value="TRANSCRIPTIONAL REGULATOR RV3488"/>
    <property type="match status" value="1"/>
</dbReference>
<dbReference type="Pfam" id="PF03551">
    <property type="entry name" value="PadR"/>
    <property type="match status" value="1"/>
</dbReference>
<comment type="caution">
    <text evidence="2">The sequence shown here is derived from an EMBL/GenBank/DDBJ whole genome shotgun (WGS) entry which is preliminary data.</text>
</comment>
<protein>
    <submittedName>
        <fullName evidence="2">PadR family transcriptional regulator</fullName>
    </submittedName>
</protein>
<organism evidence="2 3">
    <name type="scientific">Clostridium botulinum C/D str. DC5</name>
    <dbReference type="NCBI Taxonomy" id="1443128"/>
    <lineage>
        <taxon>Bacteria</taxon>
        <taxon>Bacillati</taxon>
        <taxon>Bacillota</taxon>
        <taxon>Clostridia</taxon>
        <taxon>Eubacteriales</taxon>
        <taxon>Clostridiaceae</taxon>
        <taxon>Clostridium</taxon>
    </lineage>
</organism>
<evidence type="ECO:0000313" key="2">
    <source>
        <dbReference type="EMBL" id="KGN01232.1"/>
    </source>
</evidence>
<dbReference type="AlphaFoldDB" id="A0A0A0IM37"/>